<gene>
    <name evidence="1" type="ORF">AVEN_131074_1</name>
</gene>
<proteinExistence type="predicted"/>
<dbReference type="AlphaFoldDB" id="A0A4Y2D2J0"/>
<name>A0A4Y2D2J0_ARAVE</name>
<comment type="caution">
    <text evidence="1">The sequence shown here is derived from an EMBL/GenBank/DDBJ whole genome shotgun (WGS) entry which is preliminary data.</text>
</comment>
<organism evidence="1 2">
    <name type="scientific">Araneus ventricosus</name>
    <name type="common">Orbweaver spider</name>
    <name type="synonym">Epeira ventricosa</name>
    <dbReference type="NCBI Taxonomy" id="182803"/>
    <lineage>
        <taxon>Eukaryota</taxon>
        <taxon>Metazoa</taxon>
        <taxon>Ecdysozoa</taxon>
        <taxon>Arthropoda</taxon>
        <taxon>Chelicerata</taxon>
        <taxon>Arachnida</taxon>
        <taxon>Araneae</taxon>
        <taxon>Araneomorphae</taxon>
        <taxon>Entelegynae</taxon>
        <taxon>Araneoidea</taxon>
        <taxon>Araneidae</taxon>
        <taxon>Araneus</taxon>
    </lineage>
</organism>
<evidence type="ECO:0000313" key="2">
    <source>
        <dbReference type="Proteomes" id="UP000499080"/>
    </source>
</evidence>
<evidence type="ECO:0000313" key="1">
    <source>
        <dbReference type="EMBL" id="GBM10336.1"/>
    </source>
</evidence>
<dbReference type="EMBL" id="BGPR01000284">
    <property type="protein sequence ID" value="GBM10336.1"/>
    <property type="molecule type" value="Genomic_DNA"/>
</dbReference>
<keyword evidence="2" id="KW-1185">Reference proteome</keyword>
<protein>
    <submittedName>
        <fullName evidence="1">Uncharacterized protein</fullName>
    </submittedName>
</protein>
<dbReference type="Proteomes" id="UP000499080">
    <property type="component" value="Unassembled WGS sequence"/>
</dbReference>
<sequence>MQLSGKRSFWSHSLPMELRQCSNSSWTTPCSADLSPLRCSVKRCLFLLDPLLFSLPPLLFECEDKERGVNKLLGMLHPCLGSTSWTQHRWICLNGIFPGNSLWLS</sequence>
<reference evidence="1 2" key="1">
    <citation type="journal article" date="2019" name="Sci. Rep.">
        <title>Orb-weaving spider Araneus ventricosus genome elucidates the spidroin gene catalogue.</title>
        <authorList>
            <person name="Kono N."/>
            <person name="Nakamura H."/>
            <person name="Ohtoshi R."/>
            <person name="Moran D.A.P."/>
            <person name="Shinohara A."/>
            <person name="Yoshida Y."/>
            <person name="Fujiwara M."/>
            <person name="Mori M."/>
            <person name="Tomita M."/>
            <person name="Arakawa K."/>
        </authorList>
    </citation>
    <scope>NUCLEOTIDE SEQUENCE [LARGE SCALE GENOMIC DNA]</scope>
</reference>
<accession>A0A4Y2D2J0</accession>